<dbReference type="AlphaFoldDB" id="A0A0U1PTA0"/>
<dbReference type="Gene3D" id="1.10.520.40">
    <property type="entry name" value="CRISPR-associated protein Cse2"/>
    <property type="match status" value="1"/>
</dbReference>
<evidence type="ECO:0008006" key="3">
    <source>
        <dbReference type="Google" id="ProtNLM"/>
    </source>
</evidence>
<proteinExistence type="predicted"/>
<dbReference type="NCBIfam" id="TIGR02548">
    <property type="entry name" value="casB_cse2"/>
    <property type="match status" value="1"/>
</dbReference>
<evidence type="ECO:0000313" key="2">
    <source>
        <dbReference type="Proteomes" id="UP000052979"/>
    </source>
</evidence>
<reference evidence="1 2" key="1">
    <citation type="submission" date="2015-04" db="EMBL/GenBank/DDBJ databases">
        <title>Draft genome sequence of Rathayibacter toxicus strain FH-142 (AKA 70134 or CS 32), a Western Australian isolate.</title>
        <authorList>
            <consortium name="Consortium for Microbial Forensics and Genomics (microFORGE)"/>
            <person name="Knight B.M."/>
            <person name="Roberts D.P."/>
            <person name="Lin D."/>
            <person name="Hari K."/>
            <person name="Fletcher J."/>
            <person name="Melcher U."/>
            <person name="Blagden T."/>
            <person name="Luster D.G."/>
            <person name="Sechler A.J."/>
            <person name="Schneider W.L."/>
            <person name="Winegar R.A."/>
        </authorList>
    </citation>
    <scope>NUCLEOTIDE SEQUENCE [LARGE SCALE GENOMIC DNA]</scope>
    <source>
        <strain evidence="1 2">FH142</strain>
    </source>
</reference>
<gene>
    <name evidence="1" type="ORF">VT73_05585</name>
</gene>
<name>A0A0U1PTA0_9MICO</name>
<dbReference type="PATRIC" id="fig|145458.8.peg.1264"/>
<comment type="caution">
    <text evidence="1">The sequence shown here is derived from an EMBL/GenBank/DDBJ whole genome shotgun (WGS) entry which is preliminary data.</text>
</comment>
<evidence type="ECO:0000313" key="1">
    <source>
        <dbReference type="EMBL" id="KKM45757.1"/>
    </source>
</evidence>
<dbReference type="InterPro" id="IPR038287">
    <property type="entry name" value="Cse2_sf"/>
</dbReference>
<dbReference type="STRING" id="145458.APU90_06120"/>
<dbReference type="InterPro" id="IPR013382">
    <property type="entry name" value="CRISPR-assoc_prot_Cse2"/>
</dbReference>
<sequence>MQWSYLSPHGGHGRSTTVASLARLRRAVASAPGADPFVWTETLEGLPIEYQGSDGEATPAEHAAHAAITLYAVHQQSKAIGMHQRDVSLGRAVARLAHRNPATDAHDSDKQSPVLRRFLALGTATSFHETLHHARGLITQLRGASIPLDYGLLAYHLARLQRPSYADGVRLDWGRDYYFFTSDDTTDKAPSSASSLTNDTITQ</sequence>
<dbReference type="EMBL" id="LBFI01000032">
    <property type="protein sequence ID" value="KKM45757.1"/>
    <property type="molecule type" value="Genomic_DNA"/>
</dbReference>
<organism evidence="1 2">
    <name type="scientific">Rathayibacter toxicus</name>
    <dbReference type="NCBI Taxonomy" id="145458"/>
    <lineage>
        <taxon>Bacteria</taxon>
        <taxon>Bacillati</taxon>
        <taxon>Actinomycetota</taxon>
        <taxon>Actinomycetes</taxon>
        <taxon>Micrococcales</taxon>
        <taxon>Microbacteriaceae</taxon>
        <taxon>Rathayibacter</taxon>
    </lineage>
</organism>
<dbReference type="eggNOG" id="ENOG5033037">
    <property type="taxonomic scope" value="Bacteria"/>
</dbReference>
<dbReference type="Pfam" id="PF09485">
    <property type="entry name" value="CRISPR_Cse2"/>
    <property type="match status" value="1"/>
</dbReference>
<dbReference type="CDD" id="cd09731">
    <property type="entry name" value="Cse2_I-E"/>
    <property type="match status" value="1"/>
</dbReference>
<keyword evidence="2" id="KW-1185">Reference proteome</keyword>
<dbReference type="Proteomes" id="UP000052979">
    <property type="component" value="Unassembled WGS sequence"/>
</dbReference>
<accession>A0A0U1PTA0</accession>
<protein>
    <recommendedName>
        <fullName evidence="3">Type I-E CRISPR-associated protein Cse2/CasB</fullName>
    </recommendedName>
</protein>